<reference evidence="6 7" key="1">
    <citation type="journal article" date="2021" name="ISME Commun">
        <title>Automated analysis of genomic sequences facilitates high-throughput and comprehensive description of bacteria.</title>
        <authorList>
            <person name="Hitch T.C.A."/>
        </authorList>
    </citation>
    <scope>NUCLEOTIDE SEQUENCE [LARGE SCALE GENOMIC DNA]</scope>
    <source>
        <strain evidence="6 7">Sanger_109</strain>
    </source>
</reference>
<feature type="repeat" description="TPR" evidence="3">
    <location>
        <begin position="104"/>
        <end position="137"/>
    </location>
</feature>
<dbReference type="PANTHER" id="PTHR44186">
    <property type="match status" value="1"/>
</dbReference>
<keyword evidence="5" id="KW-0732">Signal</keyword>
<evidence type="ECO:0000256" key="1">
    <source>
        <dbReference type="ARBA" id="ARBA00022737"/>
    </source>
</evidence>
<dbReference type="InterPro" id="IPR019734">
    <property type="entry name" value="TPR_rpt"/>
</dbReference>
<dbReference type="Gene3D" id="1.25.40.10">
    <property type="entry name" value="Tetratricopeptide repeat domain"/>
    <property type="match status" value="2"/>
</dbReference>
<organism evidence="6 7">
    <name type="scientific">Brotonthovivens ammoniilytica</name>
    <dbReference type="NCBI Taxonomy" id="2981725"/>
    <lineage>
        <taxon>Bacteria</taxon>
        <taxon>Bacillati</taxon>
        <taxon>Bacillota</taxon>
        <taxon>Clostridia</taxon>
        <taxon>Lachnospirales</taxon>
        <taxon>Lachnospiraceae</taxon>
        <taxon>Brotonthovivens</taxon>
    </lineage>
</organism>
<dbReference type="InterPro" id="IPR011990">
    <property type="entry name" value="TPR-like_helical_dom_sf"/>
</dbReference>
<evidence type="ECO:0000256" key="4">
    <source>
        <dbReference type="SAM" id="MobiDB-lite"/>
    </source>
</evidence>
<feature type="repeat" description="TPR" evidence="3">
    <location>
        <begin position="238"/>
        <end position="271"/>
    </location>
</feature>
<feature type="signal peptide" evidence="5">
    <location>
        <begin position="1"/>
        <end position="20"/>
    </location>
</feature>
<dbReference type="PROSITE" id="PS51257">
    <property type="entry name" value="PROKAR_LIPOPROTEIN"/>
    <property type="match status" value="1"/>
</dbReference>
<keyword evidence="2 3" id="KW-0802">TPR repeat</keyword>
<feature type="region of interest" description="Disordered" evidence="4">
    <location>
        <begin position="319"/>
        <end position="340"/>
    </location>
</feature>
<evidence type="ECO:0000256" key="3">
    <source>
        <dbReference type="PROSITE-ProRule" id="PRU00339"/>
    </source>
</evidence>
<dbReference type="PROSITE" id="PS50005">
    <property type="entry name" value="TPR"/>
    <property type="match status" value="3"/>
</dbReference>
<dbReference type="Proteomes" id="UP001652442">
    <property type="component" value="Unassembled WGS sequence"/>
</dbReference>
<dbReference type="Pfam" id="PF13432">
    <property type="entry name" value="TPR_16"/>
    <property type="match status" value="1"/>
</dbReference>
<dbReference type="RefSeq" id="WP_158425269.1">
    <property type="nucleotide sequence ID" value="NZ_JAOQJQ010000003.1"/>
</dbReference>
<comment type="caution">
    <text evidence="6">The sequence shown here is derived from an EMBL/GenBank/DDBJ whole genome shotgun (WGS) entry which is preliminary data.</text>
</comment>
<protein>
    <submittedName>
        <fullName evidence="6">Tetratricopeptide repeat protein</fullName>
    </submittedName>
</protein>
<evidence type="ECO:0000256" key="5">
    <source>
        <dbReference type="SAM" id="SignalP"/>
    </source>
</evidence>
<sequence length="340" mass="38793">MRKRLIVLMLTGMLTLPAVLTGCGGTDREAQESYRQLGILKLKENDYDAAVESFQKALDESKGKIGDIELDICYYKALAQYKGGDYKDAVETYDSLLTYDDENADAYFLRGCVYLADGQGKKCVSDYNQAVELAPDNYKLYIEIYENLSAFDYEDKGKEYLKLALEQKASKGEEYCGQGYIYLLLEDYENADKMLSKALEKGYDKAMMYQAQLLKAQGDSQKAQEVYEEYISKYPEDIDALNEIGVLEMNAGDYENALEAFEKAAALDTDGENQTLRLNRIYAYEYSGDFQKAYTLMKEYLKDHPKDKEAQREFEFLKTRITDQSQQKSDNQGEASSDQS</sequence>
<evidence type="ECO:0000313" key="6">
    <source>
        <dbReference type="EMBL" id="MCU6762569.1"/>
    </source>
</evidence>
<keyword evidence="1" id="KW-0677">Repeat</keyword>
<dbReference type="Pfam" id="PF13181">
    <property type="entry name" value="TPR_8"/>
    <property type="match status" value="2"/>
</dbReference>
<keyword evidence="7" id="KW-1185">Reference proteome</keyword>
<proteinExistence type="predicted"/>
<dbReference type="EMBL" id="JAOQJQ010000003">
    <property type="protein sequence ID" value="MCU6762569.1"/>
    <property type="molecule type" value="Genomic_DNA"/>
</dbReference>
<feature type="repeat" description="TPR" evidence="3">
    <location>
        <begin position="31"/>
        <end position="64"/>
    </location>
</feature>
<dbReference type="PANTHER" id="PTHR44186:SF1">
    <property type="entry name" value="BARDET-BIEDL SYNDROME 4 PROTEIN"/>
    <property type="match status" value="1"/>
</dbReference>
<dbReference type="SUPFAM" id="SSF48452">
    <property type="entry name" value="TPR-like"/>
    <property type="match status" value="1"/>
</dbReference>
<dbReference type="Pfam" id="PF13414">
    <property type="entry name" value="TPR_11"/>
    <property type="match status" value="1"/>
</dbReference>
<dbReference type="SMART" id="SM00028">
    <property type="entry name" value="TPR"/>
    <property type="match status" value="5"/>
</dbReference>
<feature type="compositionally biased region" description="Polar residues" evidence="4">
    <location>
        <begin position="322"/>
        <end position="340"/>
    </location>
</feature>
<name>A0ABT2TM26_9FIRM</name>
<evidence type="ECO:0000256" key="2">
    <source>
        <dbReference type="ARBA" id="ARBA00022803"/>
    </source>
</evidence>
<gene>
    <name evidence="6" type="ORF">OCV88_09505</name>
</gene>
<accession>A0ABT2TM26</accession>
<evidence type="ECO:0000313" key="7">
    <source>
        <dbReference type="Proteomes" id="UP001652442"/>
    </source>
</evidence>
<feature type="chain" id="PRO_5045131437" evidence="5">
    <location>
        <begin position="21"/>
        <end position="340"/>
    </location>
</feature>